<dbReference type="FunFam" id="3.40.30.10:FF:000152">
    <property type="entry name" value="Protein disulfide-isomerase"/>
    <property type="match status" value="1"/>
</dbReference>
<evidence type="ECO:0000256" key="6">
    <source>
        <dbReference type="ARBA" id="ARBA00022737"/>
    </source>
</evidence>
<dbReference type="GO" id="GO:0005788">
    <property type="term" value="C:endoplasmic reticulum lumen"/>
    <property type="evidence" value="ECO:0007669"/>
    <property type="project" value="UniProtKB-SubCell"/>
</dbReference>
<keyword evidence="5 14" id="KW-0732">Signal</keyword>
<dbReference type="NCBIfam" id="TIGR01126">
    <property type="entry name" value="pdi_dom"/>
    <property type="match status" value="2"/>
</dbReference>
<evidence type="ECO:0000256" key="7">
    <source>
        <dbReference type="ARBA" id="ARBA00022824"/>
    </source>
</evidence>
<evidence type="ECO:0000256" key="4">
    <source>
        <dbReference type="ARBA" id="ARBA00012723"/>
    </source>
</evidence>
<evidence type="ECO:0000256" key="3">
    <source>
        <dbReference type="ARBA" id="ARBA00006347"/>
    </source>
</evidence>
<dbReference type="InterPro" id="IPR005788">
    <property type="entry name" value="PDI_thioredoxin-like_dom"/>
</dbReference>
<evidence type="ECO:0000256" key="10">
    <source>
        <dbReference type="ARBA" id="ARBA00023235"/>
    </source>
</evidence>
<dbReference type="CDD" id="cd02995">
    <property type="entry name" value="PDI_a_PDI_a'_C"/>
    <property type="match status" value="1"/>
</dbReference>
<dbReference type="PANTHER" id="PTHR18929">
    <property type="entry name" value="PROTEIN DISULFIDE ISOMERASE"/>
    <property type="match status" value="1"/>
</dbReference>
<evidence type="ECO:0000313" key="17">
    <source>
        <dbReference type="EMBL" id="KAK6923477.1"/>
    </source>
</evidence>
<dbReference type="GO" id="GO:0006457">
    <property type="term" value="P:protein folding"/>
    <property type="evidence" value="ECO:0007669"/>
    <property type="project" value="TreeGrafter"/>
</dbReference>
<keyword evidence="7" id="KW-0256">Endoplasmic reticulum</keyword>
<keyword evidence="9" id="KW-0325">Glycoprotein</keyword>
<dbReference type="SUPFAM" id="SSF52833">
    <property type="entry name" value="Thioredoxin-like"/>
    <property type="match status" value="3"/>
</dbReference>
<feature type="chain" id="PRO_5042672568" description="Protein disulfide-isomerase" evidence="14">
    <location>
        <begin position="21"/>
        <end position="558"/>
    </location>
</feature>
<feature type="signal peptide" evidence="14">
    <location>
        <begin position="1"/>
        <end position="20"/>
    </location>
</feature>
<comment type="similarity">
    <text evidence="3 13">Belongs to the protein disulfide isomerase family.</text>
</comment>
<feature type="non-terminal residue" evidence="17">
    <location>
        <position position="558"/>
    </location>
</feature>
<dbReference type="EMBL" id="JBAMMX010000018">
    <property type="protein sequence ID" value="KAK6923477.1"/>
    <property type="molecule type" value="Genomic_DNA"/>
</dbReference>
<dbReference type="PRINTS" id="PR00421">
    <property type="entry name" value="THIOREDOXIN"/>
</dbReference>
<dbReference type="GO" id="GO:0034976">
    <property type="term" value="P:response to endoplasmic reticulum stress"/>
    <property type="evidence" value="ECO:0007669"/>
    <property type="project" value="TreeGrafter"/>
</dbReference>
<dbReference type="FunFam" id="3.40.30.10:FF:000184">
    <property type="entry name" value="Protein disulfide-isomerase"/>
    <property type="match status" value="1"/>
</dbReference>
<keyword evidence="6" id="KW-0677">Repeat</keyword>
<dbReference type="InterPro" id="IPR005792">
    <property type="entry name" value="Prot_disulphide_isomerase"/>
</dbReference>
<name>A0AAN8Z3N2_9MAGN</name>
<comment type="subcellular location">
    <subcellularLocation>
        <location evidence="2">Endoplasmic reticulum lumen</location>
    </subcellularLocation>
</comment>
<dbReference type="Proteomes" id="UP001370490">
    <property type="component" value="Unassembled WGS sequence"/>
</dbReference>
<dbReference type="PROSITE" id="PS00194">
    <property type="entry name" value="THIOREDOXIN_1"/>
    <property type="match status" value="2"/>
</dbReference>
<evidence type="ECO:0000256" key="15">
    <source>
        <dbReference type="SAM" id="MobiDB-lite"/>
    </source>
</evidence>
<dbReference type="FunFam" id="3.40.30.10:FF:000143">
    <property type="entry name" value="Protein disulfide-isomerase"/>
    <property type="match status" value="1"/>
</dbReference>
<proteinExistence type="inferred from homology"/>
<keyword evidence="8 12" id="KW-1015">Disulfide bond</keyword>
<accession>A0AAN8Z3N2</accession>
<gene>
    <name evidence="17" type="ORF">RJ641_011781</name>
</gene>
<organism evidence="17 18">
    <name type="scientific">Dillenia turbinata</name>
    <dbReference type="NCBI Taxonomy" id="194707"/>
    <lineage>
        <taxon>Eukaryota</taxon>
        <taxon>Viridiplantae</taxon>
        <taxon>Streptophyta</taxon>
        <taxon>Embryophyta</taxon>
        <taxon>Tracheophyta</taxon>
        <taxon>Spermatophyta</taxon>
        <taxon>Magnoliopsida</taxon>
        <taxon>eudicotyledons</taxon>
        <taxon>Gunneridae</taxon>
        <taxon>Pentapetalae</taxon>
        <taxon>Dilleniales</taxon>
        <taxon>Dilleniaceae</taxon>
        <taxon>Dillenia</taxon>
    </lineage>
</organism>
<protein>
    <recommendedName>
        <fullName evidence="4 14">Protein disulfide-isomerase</fullName>
        <ecNumber evidence="4 14">5.3.4.1</ecNumber>
    </recommendedName>
</protein>
<dbReference type="CDD" id="cd02982">
    <property type="entry name" value="PDI_b'_family"/>
    <property type="match status" value="1"/>
</dbReference>
<keyword evidence="10 14" id="KW-0413">Isomerase</keyword>
<dbReference type="Pfam" id="PF13848">
    <property type="entry name" value="Thioredoxin_6"/>
    <property type="match status" value="1"/>
</dbReference>
<dbReference type="CDD" id="cd02981">
    <property type="entry name" value="PDI_b_family"/>
    <property type="match status" value="1"/>
</dbReference>
<comment type="catalytic activity">
    <reaction evidence="1 14">
        <text>Catalyzes the rearrangement of -S-S- bonds in proteins.</text>
        <dbReference type="EC" id="5.3.4.1"/>
    </reaction>
</comment>
<evidence type="ECO:0000256" key="12">
    <source>
        <dbReference type="PIRSR" id="PIRSR605792-51"/>
    </source>
</evidence>
<dbReference type="InterPro" id="IPR036249">
    <property type="entry name" value="Thioredoxin-like_sf"/>
</dbReference>
<dbReference type="EC" id="5.3.4.1" evidence="4 14"/>
<dbReference type="InterPro" id="IPR017937">
    <property type="entry name" value="Thioredoxin_CS"/>
</dbReference>
<feature type="disulfide bond" description="Redox-active" evidence="12">
    <location>
        <begin position="398"/>
        <end position="401"/>
    </location>
</feature>
<feature type="region of interest" description="Disordered" evidence="15">
    <location>
        <begin position="484"/>
        <end position="504"/>
    </location>
</feature>
<dbReference type="AlphaFoldDB" id="A0AAN8Z3N2"/>
<feature type="domain" description="Thioredoxin" evidence="16">
    <location>
        <begin position="348"/>
        <end position="476"/>
    </location>
</feature>
<reference evidence="17 18" key="1">
    <citation type="submission" date="2023-12" db="EMBL/GenBank/DDBJ databases">
        <title>A high-quality genome assembly for Dillenia turbinata (Dilleniales).</title>
        <authorList>
            <person name="Chanderbali A."/>
        </authorList>
    </citation>
    <scope>NUCLEOTIDE SEQUENCE [LARGE SCALE GENOMIC DNA]</scope>
    <source>
        <strain evidence="17">LSX21</strain>
        <tissue evidence="17">Leaf</tissue>
    </source>
</reference>
<evidence type="ECO:0000256" key="2">
    <source>
        <dbReference type="ARBA" id="ARBA00004319"/>
    </source>
</evidence>
<feature type="domain" description="Thioredoxin" evidence="16">
    <location>
        <begin position="7"/>
        <end position="157"/>
    </location>
</feature>
<dbReference type="CDD" id="cd02961">
    <property type="entry name" value="PDI_a_family"/>
    <property type="match status" value="1"/>
</dbReference>
<feature type="disulfide bond" description="Redox-active" evidence="12">
    <location>
        <begin position="54"/>
        <end position="57"/>
    </location>
</feature>
<dbReference type="Pfam" id="PF00085">
    <property type="entry name" value="Thioredoxin"/>
    <property type="match status" value="2"/>
</dbReference>
<evidence type="ECO:0000256" key="5">
    <source>
        <dbReference type="ARBA" id="ARBA00022729"/>
    </source>
</evidence>
<evidence type="ECO:0000256" key="14">
    <source>
        <dbReference type="RuleBase" id="RU361130"/>
    </source>
</evidence>
<dbReference type="NCBIfam" id="TIGR01130">
    <property type="entry name" value="ER_PDI_fam"/>
    <property type="match status" value="1"/>
</dbReference>
<evidence type="ECO:0000259" key="16">
    <source>
        <dbReference type="PROSITE" id="PS51352"/>
    </source>
</evidence>
<dbReference type="Gene3D" id="3.40.30.10">
    <property type="entry name" value="Glutaredoxin"/>
    <property type="match status" value="4"/>
</dbReference>
<comment type="caution">
    <text evidence="17">The sequence shown here is derived from an EMBL/GenBank/DDBJ whole genome shotgun (WGS) entry which is preliminary data.</text>
</comment>
<evidence type="ECO:0000256" key="8">
    <source>
        <dbReference type="ARBA" id="ARBA00023157"/>
    </source>
</evidence>
<dbReference type="InterPro" id="IPR013766">
    <property type="entry name" value="Thioredoxin_domain"/>
</dbReference>
<dbReference type="GO" id="GO:0003756">
    <property type="term" value="F:protein disulfide isomerase activity"/>
    <property type="evidence" value="ECO:0007669"/>
    <property type="project" value="UniProtKB-EC"/>
</dbReference>
<keyword evidence="18" id="KW-1185">Reference proteome</keyword>
<dbReference type="FunFam" id="3.40.30.10:FF:000150">
    <property type="entry name" value="Protein disulfide-isomerase"/>
    <property type="match status" value="1"/>
</dbReference>
<evidence type="ECO:0000256" key="1">
    <source>
        <dbReference type="ARBA" id="ARBA00001182"/>
    </source>
</evidence>
<evidence type="ECO:0000313" key="18">
    <source>
        <dbReference type="Proteomes" id="UP001370490"/>
    </source>
</evidence>
<dbReference type="PANTHER" id="PTHR18929:SF132">
    <property type="entry name" value="PROTEIN DISULFIDE-ISOMERASE A3"/>
    <property type="match status" value="1"/>
</dbReference>
<dbReference type="PROSITE" id="PS51352">
    <property type="entry name" value="THIOREDOXIN_2"/>
    <property type="match status" value="2"/>
</dbReference>
<sequence length="558" mass="62126">MASRFLVALVLTLALGCVSASEEKEFVVTLDHSNFSEVVGKQDFIVVEFYAPWCGHCKHLAPEYEKAASELSKHNPPVTLAKVDASDEVNKDLAKQFEIRGFPTIKILRNGGESVQEYKGPRDADGIVSYLIGQMGPASKEIKSSEDAAKVIDAKRPFIVGVFPEFSGEEYDNFTSLAEKLRSDYGFAHTKDAKFLPQGESDVKKPTIRLLKPFDELVVDSQNFDIDAAKKFIEESSVPLVVVFDENPVNQPYLMKFFDTPTAKAMLFLNFSHPKIDAFKSKCQEIAASCKGEIGFLLGDLEAAENALEYFGLRKEKLPSILIQDKDEQKYLKEEVEPDHIAPWIKEFKAGTLKPFTRSEPIPEVNDKPVKVVVADSLQDMVFNSGKNVLLEFYAPWCGHCKALAPTLEEVAISFQNDPDVVIAKLDATANDVPKTTFAFQGFPTLYFISPSGKIVEYEGNRTKEDIIEFIQKNRDPIVKAEAEKDKTEKVADSGKDELPRHQESCDKPYAAIDVLELVTDIGHIDVTPSGISLRELIAVLLRSRTKPTFLQAKAGQE</sequence>
<evidence type="ECO:0000256" key="11">
    <source>
        <dbReference type="ARBA" id="ARBA00023284"/>
    </source>
</evidence>
<dbReference type="PROSITE" id="PS51257">
    <property type="entry name" value="PROKAR_LIPOPROTEIN"/>
    <property type="match status" value="1"/>
</dbReference>
<evidence type="ECO:0000256" key="9">
    <source>
        <dbReference type="ARBA" id="ARBA00023180"/>
    </source>
</evidence>
<keyword evidence="11 12" id="KW-0676">Redox-active center</keyword>
<evidence type="ECO:0000256" key="13">
    <source>
        <dbReference type="RuleBase" id="RU004208"/>
    </source>
</evidence>